<reference evidence="6" key="1">
    <citation type="journal article" date="2010" name="Science">
        <title>Plasticity of animal genome architecture unmasked by rapid evolution of a pelagic tunicate.</title>
        <authorList>
            <person name="Denoeud F."/>
            <person name="Henriet S."/>
            <person name="Mungpakdee S."/>
            <person name="Aury J.M."/>
            <person name="Da Silva C."/>
            <person name="Brinkmann H."/>
            <person name="Mikhaleva J."/>
            <person name="Olsen L.C."/>
            <person name="Jubin C."/>
            <person name="Canestro C."/>
            <person name="Bouquet J.M."/>
            <person name="Danks G."/>
            <person name="Poulain J."/>
            <person name="Campsteijn C."/>
            <person name="Adamski M."/>
            <person name="Cross I."/>
            <person name="Yadetie F."/>
            <person name="Muffato M."/>
            <person name="Louis A."/>
            <person name="Butcher S."/>
            <person name="Tsagkogeorga G."/>
            <person name="Konrad A."/>
            <person name="Singh S."/>
            <person name="Jensen M.F."/>
            <person name="Cong E.H."/>
            <person name="Eikeseth-Otteraa H."/>
            <person name="Noel B."/>
            <person name="Anthouard V."/>
            <person name="Porcel B.M."/>
            <person name="Kachouri-Lafond R."/>
            <person name="Nishino A."/>
            <person name="Ugolini M."/>
            <person name="Chourrout P."/>
            <person name="Nishida H."/>
            <person name="Aasland R."/>
            <person name="Huzurbazar S."/>
            <person name="Westhof E."/>
            <person name="Delsuc F."/>
            <person name="Lehrach H."/>
            <person name="Reinhardt R."/>
            <person name="Weissenbach J."/>
            <person name="Roy S.W."/>
            <person name="Artiguenave F."/>
            <person name="Postlethwait J.H."/>
            <person name="Manak J.R."/>
            <person name="Thompson E.M."/>
            <person name="Jaillon O."/>
            <person name="Du Pasquier L."/>
            <person name="Boudinot P."/>
            <person name="Liberles D.A."/>
            <person name="Volff J.N."/>
            <person name="Philippe H."/>
            <person name="Lenhard B."/>
            <person name="Roest Crollius H."/>
            <person name="Wincker P."/>
            <person name="Chourrout D."/>
        </authorList>
    </citation>
    <scope>NUCLEOTIDE SEQUENCE [LARGE SCALE GENOMIC DNA]</scope>
</reference>
<keyword evidence="8" id="KW-1185">Reference proteome</keyword>
<dbReference type="AlphaFoldDB" id="E4XRF0"/>
<proteinExistence type="inferred from homology"/>
<organism evidence="6">
    <name type="scientific">Oikopleura dioica</name>
    <name type="common">Tunicate</name>
    <dbReference type="NCBI Taxonomy" id="34765"/>
    <lineage>
        <taxon>Eukaryota</taxon>
        <taxon>Metazoa</taxon>
        <taxon>Chordata</taxon>
        <taxon>Tunicata</taxon>
        <taxon>Appendicularia</taxon>
        <taxon>Copelata</taxon>
        <taxon>Oikopleuridae</taxon>
        <taxon>Oikopleura</taxon>
    </lineage>
</organism>
<dbReference type="Gene3D" id="1.10.8.10">
    <property type="entry name" value="DNA helicase RuvA subunit, C-terminal domain"/>
    <property type="match status" value="1"/>
</dbReference>
<keyword evidence="2 4" id="KW-0251">Elongation factor</keyword>
<dbReference type="InterPro" id="IPR009060">
    <property type="entry name" value="UBA-like_sf"/>
</dbReference>
<evidence type="ECO:0000313" key="6">
    <source>
        <dbReference type="EMBL" id="CBY12366.1"/>
    </source>
</evidence>
<dbReference type="PANTHER" id="PTHR11741:SF0">
    <property type="entry name" value="ELONGATION FACTOR TS, MITOCHONDRIAL"/>
    <property type="match status" value="1"/>
</dbReference>
<dbReference type="HAMAP" id="MF_00050">
    <property type="entry name" value="EF_Ts"/>
    <property type="match status" value="1"/>
</dbReference>
<feature type="domain" description="Translation elongation factor EFTs/EF1B dimerisation" evidence="5">
    <location>
        <begin position="92"/>
        <end position="208"/>
    </location>
</feature>
<evidence type="ECO:0000256" key="3">
    <source>
        <dbReference type="ARBA" id="ARBA00022917"/>
    </source>
</evidence>
<comment type="subcellular location">
    <subcellularLocation>
        <location evidence="4">Mitochondrion</location>
    </subcellularLocation>
</comment>
<evidence type="ECO:0000313" key="7">
    <source>
        <dbReference type="EMBL" id="CBY40884.1"/>
    </source>
</evidence>
<evidence type="ECO:0000256" key="4">
    <source>
        <dbReference type="HAMAP-Rule" id="MF_03135"/>
    </source>
</evidence>
<dbReference type="OrthoDB" id="277235at2759"/>
<dbReference type="Gene3D" id="3.30.479.20">
    <property type="entry name" value="Elongation factor Ts, dimerisation domain"/>
    <property type="match status" value="1"/>
</dbReference>
<dbReference type="GO" id="GO:0005739">
    <property type="term" value="C:mitochondrion"/>
    <property type="evidence" value="ECO:0007669"/>
    <property type="project" value="UniProtKB-SubCell"/>
</dbReference>
<evidence type="ECO:0000259" key="5">
    <source>
        <dbReference type="Pfam" id="PF00889"/>
    </source>
</evidence>
<dbReference type="SUPFAM" id="SSF54713">
    <property type="entry name" value="Elongation factor Ts (EF-Ts), dimerisation domain"/>
    <property type="match status" value="1"/>
</dbReference>
<sequence>MLRYCGSLFTRSSLQRAASIDTKKMIMRLRQESQLPLGTCRSALQATNWNFEDALVHLEKEAKALGMKKMESLASRKTPEGAVGIATEENKGAMVIINCESEPVSKTPEFNKLVETVSSTLLAQDAGDYTGEAIIEFNGVKDALAQAIGLLKENIQVKNGMVLSSSNLGCYVRNFNKDYPNNGSYGSLVSLSGGNAELSADLASHCVLELPDSTGEIPEEPLSIDELAADENRLLYQPLNGGQSIVFNVLAEQNVQLLSWTRFKVSK</sequence>
<keyword evidence="4" id="KW-0496">Mitochondrion</keyword>
<protein>
    <recommendedName>
        <fullName evidence="4">Elongation factor Ts, mitochondrial</fullName>
        <shortName evidence="4">EF-Ts</shortName>
        <shortName evidence="4">EF-TsMt</shortName>
    </recommendedName>
</protein>
<comment type="function">
    <text evidence="4">Associates with the EF-Tu.GDP complex and induces the exchange of GDP to GTP. It remains bound to the aminoacyl-tRNA.EF-Tu.GTP complex up to the GTP hydrolysis stage on the ribosome.</text>
</comment>
<evidence type="ECO:0000256" key="1">
    <source>
        <dbReference type="ARBA" id="ARBA00005532"/>
    </source>
</evidence>
<dbReference type="InterPro" id="IPR036402">
    <property type="entry name" value="EF-Ts_dimer_sf"/>
</dbReference>
<gene>
    <name evidence="6" type="ORF">GSOID_T00001735001</name>
    <name evidence="7" type="ORF">GSOID_T00022925001</name>
</gene>
<dbReference type="FunCoup" id="E4XRF0">
    <property type="interactions" value="898"/>
</dbReference>
<name>E4XRF0_OIKDI</name>
<dbReference type="InterPro" id="IPR001816">
    <property type="entry name" value="Transl_elong_EFTs/EF1B"/>
</dbReference>
<dbReference type="EMBL" id="FN653117">
    <property type="protein sequence ID" value="CBY12366.1"/>
    <property type="molecule type" value="Genomic_DNA"/>
</dbReference>
<dbReference type="GO" id="GO:0003746">
    <property type="term" value="F:translation elongation factor activity"/>
    <property type="evidence" value="ECO:0007669"/>
    <property type="project" value="UniProtKB-UniRule"/>
</dbReference>
<accession>E4XRF0</accession>
<dbReference type="PANTHER" id="PTHR11741">
    <property type="entry name" value="ELONGATION FACTOR TS"/>
    <property type="match status" value="1"/>
</dbReference>
<dbReference type="Proteomes" id="UP000001307">
    <property type="component" value="Unassembled WGS sequence"/>
</dbReference>
<comment type="similarity">
    <text evidence="1 4">Belongs to the EF-Ts family.</text>
</comment>
<evidence type="ECO:0000313" key="8">
    <source>
        <dbReference type="Proteomes" id="UP000001307"/>
    </source>
</evidence>
<keyword evidence="3 4" id="KW-0648">Protein biosynthesis</keyword>
<dbReference type="InParanoid" id="E4XRF0"/>
<dbReference type="Proteomes" id="UP000011014">
    <property type="component" value="Unassembled WGS sequence"/>
</dbReference>
<dbReference type="Pfam" id="PF00889">
    <property type="entry name" value="EF_TS"/>
    <property type="match status" value="1"/>
</dbReference>
<dbReference type="EMBL" id="FN656159">
    <property type="protein sequence ID" value="CBY40884.1"/>
    <property type="molecule type" value="Genomic_DNA"/>
</dbReference>
<dbReference type="InterPro" id="IPR014039">
    <property type="entry name" value="Transl_elong_EFTs/EF1B_dimer"/>
</dbReference>
<dbReference type="GO" id="GO:0070125">
    <property type="term" value="P:mitochondrial translational elongation"/>
    <property type="evidence" value="ECO:0007669"/>
    <property type="project" value="TreeGrafter"/>
</dbReference>
<evidence type="ECO:0000256" key="2">
    <source>
        <dbReference type="ARBA" id="ARBA00022768"/>
    </source>
</evidence>
<dbReference type="SUPFAM" id="SSF46934">
    <property type="entry name" value="UBA-like"/>
    <property type="match status" value="1"/>
</dbReference>